<reference evidence="1" key="1">
    <citation type="submission" date="2020-05" db="EMBL/GenBank/DDBJ databases">
        <authorList>
            <person name="Chiriac C."/>
            <person name="Salcher M."/>
            <person name="Ghai R."/>
            <person name="Kavagutti S V."/>
        </authorList>
    </citation>
    <scope>NUCLEOTIDE SEQUENCE</scope>
</reference>
<evidence type="ECO:0000313" key="1">
    <source>
        <dbReference type="EMBL" id="CAB4548912.1"/>
    </source>
</evidence>
<protein>
    <submittedName>
        <fullName evidence="1">Unannotated protein</fullName>
    </submittedName>
</protein>
<accession>A0A6J6CC02</accession>
<dbReference type="EMBL" id="CAEZSF010000167">
    <property type="protein sequence ID" value="CAB4548912.1"/>
    <property type="molecule type" value="Genomic_DNA"/>
</dbReference>
<name>A0A6J6CC02_9ZZZZ</name>
<proteinExistence type="predicted"/>
<dbReference type="AlphaFoldDB" id="A0A6J6CC02"/>
<sequence length="128" mass="14080">MLIVAQRPPRMNDQGRSQVWANRDRTTVVHASILRNVSFKISRTGAARQIHKSVSAPKCLRSHAVVVGRIVQSGLGKELCAHEVLSEHLFTTPGNDLDDVLGSLGTYKTLAHVAQRLFGFGKLFVLSH</sequence>
<gene>
    <name evidence="1" type="ORF">UFOPK1358_01486</name>
</gene>
<organism evidence="1">
    <name type="scientific">freshwater metagenome</name>
    <dbReference type="NCBI Taxonomy" id="449393"/>
    <lineage>
        <taxon>unclassified sequences</taxon>
        <taxon>metagenomes</taxon>
        <taxon>ecological metagenomes</taxon>
    </lineage>
</organism>